<comment type="similarity">
    <text evidence="2">Belongs to the EamA transporter family.</text>
</comment>
<keyword evidence="3 7" id="KW-0812">Transmembrane</keyword>
<feature type="domain" description="EamA" evidence="8">
    <location>
        <begin position="59"/>
        <end position="195"/>
    </location>
</feature>
<dbReference type="AlphaFoldDB" id="A0A410RRS1"/>
<evidence type="ECO:0000313" key="9">
    <source>
        <dbReference type="EMBL" id="QAT84578.1"/>
    </source>
</evidence>
<evidence type="ECO:0000259" key="8">
    <source>
        <dbReference type="Pfam" id="PF00892"/>
    </source>
</evidence>
<dbReference type="InterPro" id="IPR037185">
    <property type="entry name" value="EmrE-like"/>
</dbReference>
<organism evidence="9 10">
    <name type="scientific">Corallococcus coralloides</name>
    <name type="common">Myxococcus coralloides</name>
    <dbReference type="NCBI Taxonomy" id="184914"/>
    <lineage>
        <taxon>Bacteria</taxon>
        <taxon>Pseudomonadati</taxon>
        <taxon>Myxococcota</taxon>
        <taxon>Myxococcia</taxon>
        <taxon>Myxococcales</taxon>
        <taxon>Cystobacterineae</taxon>
        <taxon>Myxococcaceae</taxon>
        <taxon>Corallococcus</taxon>
    </lineage>
</organism>
<dbReference type="RefSeq" id="WP_240672869.1">
    <property type="nucleotide sequence ID" value="NZ_CP034669.1"/>
</dbReference>
<evidence type="ECO:0000256" key="2">
    <source>
        <dbReference type="ARBA" id="ARBA00007362"/>
    </source>
</evidence>
<feature type="transmembrane region" description="Helical" evidence="7">
    <location>
        <begin position="122"/>
        <end position="145"/>
    </location>
</feature>
<keyword evidence="5 7" id="KW-0472">Membrane</keyword>
<reference evidence="9 10" key="1">
    <citation type="submission" date="2018-12" db="EMBL/GenBank/DDBJ databases">
        <title>Complete Genome Sequence of the Corallopyronin A producing Myxobacterium Corallococcus coralloides B035.</title>
        <authorList>
            <person name="Bouhired S.M."/>
            <person name="Rupp O."/>
            <person name="Blom J."/>
            <person name="Schaeberle T.F."/>
            <person name="Kehraus S."/>
            <person name="Schiefer A."/>
            <person name="Pfarr K."/>
            <person name="Goesmann A."/>
            <person name="Hoerauf A."/>
            <person name="Koenig G.M."/>
        </authorList>
    </citation>
    <scope>NUCLEOTIDE SEQUENCE [LARGE SCALE GENOMIC DNA]</scope>
    <source>
        <strain evidence="9 10">B035</strain>
    </source>
</reference>
<feature type="transmembrane region" description="Helical" evidence="7">
    <location>
        <begin position="62"/>
        <end position="80"/>
    </location>
</feature>
<feature type="transmembrane region" description="Helical" evidence="7">
    <location>
        <begin position="30"/>
        <end position="50"/>
    </location>
</feature>
<dbReference type="PANTHER" id="PTHR32322:SF2">
    <property type="entry name" value="EAMA DOMAIN-CONTAINING PROTEIN"/>
    <property type="match status" value="1"/>
</dbReference>
<dbReference type="SUPFAM" id="SSF103481">
    <property type="entry name" value="Multidrug resistance efflux transporter EmrE"/>
    <property type="match status" value="2"/>
</dbReference>
<comment type="subcellular location">
    <subcellularLocation>
        <location evidence="1">Membrane</location>
        <topology evidence="1">Multi-pass membrane protein</topology>
    </subcellularLocation>
</comment>
<evidence type="ECO:0000256" key="6">
    <source>
        <dbReference type="SAM" id="MobiDB-lite"/>
    </source>
</evidence>
<evidence type="ECO:0000256" key="1">
    <source>
        <dbReference type="ARBA" id="ARBA00004141"/>
    </source>
</evidence>
<evidence type="ECO:0000256" key="7">
    <source>
        <dbReference type="SAM" id="Phobius"/>
    </source>
</evidence>
<dbReference type="CDD" id="cd21418">
    <property type="entry name" value="Arc1"/>
    <property type="match status" value="1"/>
</dbReference>
<accession>A0A410RRS1</accession>
<feature type="region of interest" description="Disordered" evidence="6">
    <location>
        <begin position="283"/>
        <end position="307"/>
    </location>
</feature>
<keyword evidence="4 7" id="KW-1133">Transmembrane helix</keyword>
<dbReference type="Pfam" id="PF00892">
    <property type="entry name" value="EamA"/>
    <property type="match status" value="1"/>
</dbReference>
<dbReference type="Proteomes" id="UP000288758">
    <property type="component" value="Chromosome"/>
</dbReference>
<feature type="transmembrane region" description="Helical" evidence="7">
    <location>
        <begin position="178"/>
        <end position="200"/>
    </location>
</feature>
<name>A0A410RRS1_CORCK</name>
<feature type="transmembrane region" description="Helical" evidence="7">
    <location>
        <begin position="152"/>
        <end position="172"/>
    </location>
</feature>
<dbReference type="GO" id="GO:0016020">
    <property type="term" value="C:membrane"/>
    <property type="evidence" value="ECO:0007669"/>
    <property type="project" value="UniProtKB-SubCell"/>
</dbReference>
<evidence type="ECO:0000256" key="5">
    <source>
        <dbReference type="ARBA" id="ARBA00023136"/>
    </source>
</evidence>
<proteinExistence type="inferred from homology"/>
<dbReference type="PANTHER" id="PTHR32322">
    <property type="entry name" value="INNER MEMBRANE TRANSPORTER"/>
    <property type="match status" value="1"/>
</dbReference>
<evidence type="ECO:0000256" key="3">
    <source>
        <dbReference type="ARBA" id="ARBA00022692"/>
    </source>
</evidence>
<evidence type="ECO:0000256" key="4">
    <source>
        <dbReference type="ARBA" id="ARBA00022989"/>
    </source>
</evidence>
<feature type="transmembrane region" description="Helical" evidence="7">
    <location>
        <begin position="92"/>
        <end position="110"/>
    </location>
</feature>
<protein>
    <recommendedName>
        <fullName evidence="8">EamA domain-containing protein</fullName>
    </recommendedName>
</protein>
<evidence type="ECO:0000313" key="10">
    <source>
        <dbReference type="Proteomes" id="UP000288758"/>
    </source>
</evidence>
<dbReference type="InterPro" id="IPR000620">
    <property type="entry name" value="EamA_dom"/>
</dbReference>
<dbReference type="EMBL" id="CP034669">
    <property type="protein sequence ID" value="QAT84578.1"/>
    <property type="molecule type" value="Genomic_DNA"/>
</dbReference>
<dbReference type="InterPro" id="IPR050638">
    <property type="entry name" value="AA-Vitamin_Transporters"/>
</dbReference>
<gene>
    <name evidence="9" type="ORF">EJ065_3009</name>
</gene>
<sequence length="307" mass="33062">MGVFLYTAPVFSALGLHWLVPSERLRRTQWLGIGVAFAGIALAFGGGWLRGGLSPSVLRGDAMGLLAGLAWGATTVVIRTSSLSEAPPTQTLLYQLVGGVALLLPVALLTGQAGPITMTPVAWASLFFQCVIVCFATYLVWFWLLRHYLASNLSVFSFMTPLFGISAGILVLNEQADLSFAVGAVLVLTGILIVSGAGLLRSASALQQRKATEREQVAKARATSGKEPFDMEKLHALYNVTWDIHDAPLTPDIIEDYERRYYLESPQVKTLSQFAEHLTYSSSEQAWGSTSASPQARRSGPTPSAVT</sequence>